<dbReference type="Gene3D" id="3.40.50.150">
    <property type="entry name" value="Vaccinia Virus protein VP39"/>
    <property type="match status" value="1"/>
</dbReference>
<dbReference type="PANTHER" id="PTHR43464">
    <property type="entry name" value="METHYLTRANSFERASE"/>
    <property type="match status" value="1"/>
</dbReference>
<name>A0AAE3KGW8_9PSEU</name>
<accession>A0AAE3KGW8</accession>
<dbReference type="AlphaFoldDB" id="A0AAE3KGW8"/>
<reference evidence="5" key="1">
    <citation type="submission" date="2022-06" db="EMBL/GenBank/DDBJ databases">
        <title>Genomic Encyclopedia of Archaeal and Bacterial Type Strains, Phase II (KMG-II): from individual species to whole genera.</title>
        <authorList>
            <person name="Goeker M."/>
        </authorList>
    </citation>
    <scope>NUCLEOTIDE SEQUENCE</scope>
    <source>
        <strain evidence="5">DSM 43935</strain>
    </source>
</reference>
<evidence type="ECO:0000313" key="5">
    <source>
        <dbReference type="EMBL" id="MCP2167706.1"/>
    </source>
</evidence>
<evidence type="ECO:0000256" key="3">
    <source>
        <dbReference type="ARBA" id="ARBA00022691"/>
    </source>
</evidence>
<dbReference type="CDD" id="cd02440">
    <property type="entry name" value="AdoMet_MTases"/>
    <property type="match status" value="1"/>
</dbReference>
<dbReference type="InterPro" id="IPR041698">
    <property type="entry name" value="Methyltransf_25"/>
</dbReference>
<keyword evidence="2" id="KW-0808">Transferase</keyword>
<dbReference type="Pfam" id="PF13649">
    <property type="entry name" value="Methyltransf_25"/>
    <property type="match status" value="1"/>
</dbReference>
<keyword evidence="3" id="KW-0949">S-adenosyl-L-methionine</keyword>
<dbReference type="RefSeq" id="WP_253774844.1">
    <property type="nucleotide sequence ID" value="NZ_JAMTCK010000011.1"/>
</dbReference>
<sequence>MGYGRKHAELYDAVFVSRGKDWAAEADAVAEVALDRCPGARSLLDVACGTGAHLAAFAGRFAHVAGVEPAEAMREIAESRVPGLVVHPHDMREIAVDREFDVVTCLFFAVTYMPTPEDLATAIAAMARCLAPRGVLIVEPWWFTDRFIDGYVGGHMSKEDGRVVSRITHSVREGDRVRMTIRFVVADRTGIDGFTETEVVSLFTEDDYHRAFQRAGLVGEYLPGWVNGTGLFVAQRPM</sequence>
<keyword evidence="1 5" id="KW-0489">Methyltransferase</keyword>
<feature type="domain" description="Methyltransferase" evidence="4">
    <location>
        <begin position="44"/>
        <end position="134"/>
    </location>
</feature>
<dbReference type="Gene3D" id="2.20.130.10">
    <property type="entry name" value="CAC2371-like domains"/>
    <property type="match status" value="1"/>
</dbReference>
<proteinExistence type="predicted"/>
<evidence type="ECO:0000256" key="1">
    <source>
        <dbReference type="ARBA" id="ARBA00022603"/>
    </source>
</evidence>
<gene>
    <name evidence="5" type="ORF">LX83_004579</name>
</gene>
<dbReference type="GO" id="GO:0008168">
    <property type="term" value="F:methyltransferase activity"/>
    <property type="evidence" value="ECO:0007669"/>
    <property type="project" value="UniProtKB-KW"/>
</dbReference>
<comment type="caution">
    <text evidence="5">The sequence shown here is derived from an EMBL/GenBank/DDBJ whole genome shotgun (WGS) entry which is preliminary data.</text>
</comment>
<dbReference type="Proteomes" id="UP001206128">
    <property type="component" value="Unassembled WGS sequence"/>
</dbReference>
<keyword evidence="6" id="KW-1185">Reference proteome</keyword>
<organism evidence="5 6">
    <name type="scientific">Goodfellowiella coeruleoviolacea</name>
    <dbReference type="NCBI Taxonomy" id="334858"/>
    <lineage>
        <taxon>Bacteria</taxon>
        <taxon>Bacillati</taxon>
        <taxon>Actinomycetota</taxon>
        <taxon>Actinomycetes</taxon>
        <taxon>Pseudonocardiales</taxon>
        <taxon>Pseudonocardiaceae</taxon>
        <taxon>Goodfellowiella</taxon>
    </lineage>
</organism>
<protein>
    <submittedName>
        <fullName evidence="5">Methyltransferase domain-containing protein</fullName>
    </submittedName>
</protein>
<dbReference type="PANTHER" id="PTHR43464:SF19">
    <property type="entry name" value="UBIQUINONE BIOSYNTHESIS O-METHYLTRANSFERASE, MITOCHONDRIAL"/>
    <property type="match status" value="1"/>
</dbReference>
<dbReference type="GO" id="GO:0032259">
    <property type="term" value="P:methylation"/>
    <property type="evidence" value="ECO:0007669"/>
    <property type="project" value="UniProtKB-KW"/>
</dbReference>
<evidence type="ECO:0000313" key="6">
    <source>
        <dbReference type="Proteomes" id="UP001206128"/>
    </source>
</evidence>
<dbReference type="InterPro" id="IPR029063">
    <property type="entry name" value="SAM-dependent_MTases_sf"/>
</dbReference>
<dbReference type="EMBL" id="JAMTCK010000011">
    <property type="protein sequence ID" value="MCP2167706.1"/>
    <property type="molecule type" value="Genomic_DNA"/>
</dbReference>
<evidence type="ECO:0000256" key="2">
    <source>
        <dbReference type="ARBA" id="ARBA00022679"/>
    </source>
</evidence>
<dbReference type="SUPFAM" id="SSF53335">
    <property type="entry name" value="S-adenosyl-L-methionine-dependent methyltransferases"/>
    <property type="match status" value="1"/>
</dbReference>
<evidence type="ECO:0000259" key="4">
    <source>
        <dbReference type="Pfam" id="PF13649"/>
    </source>
</evidence>